<dbReference type="Pfam" id="PF03544">
    <property type="entry name" value="TonB_C"/>
    <property type="match status" value="1"/>
</dbReference>
<evidence type="ECO:0000259" key="12">
    <source>
        <dbReference type="PROSITE" id="PS52015"/>
    </source>
</evidence>
<comment type="subcellular location">
    <subcellularLocation>
        <location evidence="1 10">Cell inner membrane</location>
        <topology evidence="1 10">Single-pass membrane protein</topology>
        <orientation evidence="1 10">Periplasmic side</orientation>
    </subcellularLocation>
</comment>
<evidence type="ECO:0000256" key="6">
    <source>
        <dbReference type="ARBA" id="ARBA00022692"/>
    </source>
</evidence>
<feature type="region of interest" description="Disordered" evidence="11">
    <location>
        <begin position="49"/>
        <end position="248"/>
    </location>
</feature>
<dbReference type="AlphaFoldDB" id="A0A5M6I933"/>
<keyword evidence="14" id="KW-1185">Reference proteome</keyword>
<dbReference type="PANTHER" id="PTHR33446">
    <property type="entry name" value="PROTEIN TONB-RELATED"/>
    <property type="match status" value="1"/>
</dbReference>
<reference evidence="13 14" key="1">
    <citation type="submission" date="2019-09" db="EMBL/GenBank/DDBJ databases">
        <title>Genome sequence of Roseospira marina, one of the more divergent members of the non-sulfur purple photosynthetic bacterial family, the Rhodospirillaceae.</title>
        <authorList>
            <person name="Meyer T."/>
            <person name="Kyndt J."/>
        </authorList>
    </citation>
    <scope>NUCLEOTIDE SEQUENCE [LARGE SCALE GENOMIC DNA]</scope>
    <source>
        <strain evidence="13 14">DSM 15113</strain>
    </source>
</reference>
<dbReference type="Gene3D" id="3.30.1150.10">
    <property type="match status" value="1"/>
</dbReference>
<evidence type="ECO:0000313" key="13">
    <source>
        <dbReference type="EMBL" id="KAA5604457.1"/>
    </source>
</evidence>
<keyword evidence="9" id="KW-0472">Membrane</keyword>
<dbReference type="PANTHER" id="PTHR33446:SF2">
    <property type="entry name" value="PROTEIN TONB"/>
    <property type="match status" value="1"/>
</dbReference>
<proteinExistence type="inferred from homology"/>
<keyword evidence="3 10" id="KW-0813">Transport</keyword>
<feature type="domain" description="TonB C-terminal" evidence="12">
    <location>
        <begin position="226"/>
        <end position="316"/>
    </location>
</feature>
<evidence type="ECO:0000256" key="2">
    <source>
        <dbReference type="ARBA" id="ARBA00006555"/>
    </source>
</evidence>
<dbReference type="InterPro" id="IPR037682">
    <property type="entry name" value="TonB_C"/>
</dbReference>
<evidence type="ECO:0000256" key="11">
    <source>
        <dbReference type="SAM" id="MobiDB-lite"/>
    </source>
</evidence>
<evidence type="ECO:0000313" key="14">
    <source>
        <dbReference type="Proteomes" id="UP000324065"/>
    </source>
</evidence>
<dbReference type="PROSITE" id="PS52015">
    <property type="entry name" value="TONB_CTD"/>
    <property type="match status" value="1"/>
</dbReference>
<evidence type="ECO:0000256" key="9">
    <source>
        <dbReference type="ARBA" id="ARBA00023136"/>
    </source>
</evidence>
<evidence type="ECO:0000256" key="3">
    <source>
        <dbReference type="ARBA" id="ARBA00022448"/>
    </source>
</evidence>
<evidence type="ECO:0000256" key="8">
    <source>
        <dbReference type="ARBA" id="ARBA00022989"/>
    </source>
</evidence>
<dbReference type="GO" id="GO:0030288">
    <property type="term" value="C:outer membrane-bounded periplasmic space"/>
    <property type="evidence" value="ECO:0007669"/>
    <property type="project" value="InterPro"/>
</dbReference>
<evidence type="ECO:0000256" key="7">
    <source>
        <dbReference type="ARBA" id="ARBA00022927"/>
    </source>
</evidence>
<dbReference type="InterPro" id="IPR003538">
    <property type="entry name" value="TonB"/>
</dbReference>
<organism evidence="13 14">
    <name type="scientific">Roseospira marina</name>
    <dbReference type="NCBI Taxonomy" id="140057"/>
    <lineage>
        <taxon>Bacteria</taxon>
        <taxon>Pseudomonadati</taxon>
        <taxon>Pseudomonadota</taxon>
        <taxon>Alphaproteobacteria</taxon>
        <taxon>Rhodospirillales</taxon>
        <taxon>Rhodospirillaceae</taxon>
        <taxon>Roseospira</taxon>
    </lineage>
</organism>
<sequence length="316" mass="32382">MRDDAALPRTQTDRPAPAVRSARPREIALAGLASVGIHGVLAAAVLLGSGSAPEPEPVGPPVFAVLLAGPPGGGGGAPEAAPETAPEPTPDTADEPAPETTEASAPDTAPASPPETDVDTTPEPEPEPEPQPQPEPIPDPKPEPEPQPEPEPPPPSPPPPRPAEPQRPAPSRTTPPPQTAPDRAPPTPVALRRTGPDTARSDRPATTATAGAQGALAAGSGDPHHPPGYTLGSARNPAPTYPQQARRLGQEGTVVLSVRVLPDGAADQVTITRSSGYGLLDRAAARTVEGWRFRPARRAGIPVSATARVTIRFVLR</sequence>
<dbReference type="SUPFAM" id="SSF74653">
    <property type="entry name" value="TolA/TonB C-terminal domain"/>
    <property type="match status" value="1"/>
</dbReference>
<keyword evidence="5 10" id="KW-0997">Cell inner membrane</keyword>
<dbReference type="PRINTS" id="PR01374">
    <property type="entry name" value="TONBPROTEIN"/>
</dbReference>
<keyword evidence="4 10" id="KW-1003">Cell membrane</keyword>
<evidence type="ECO:0000256" key="4">
    <source>
        <dbReference type="ARBA" id="ARBA00022475"/>
    </source>
</evidence>
<evidence type="ECO:0000256" key="10">
    <source>
        <dbReference type="RuleBase" id="RU362123"/>
    </source>
</evidence>
<keyword evidence="7 10" id="KW-0653">Protein transport</keyword>
<feature type="region of interest" description="Disordered" evidence="11">
    <location>
        <begin position="1"/>
        <end position="22"/>
    </location>
</feature>
<dbReference type="GO" id="GO:0015031">
    <property type="term" value="P:protein transport"/>
    <property type="evidence" value="ECO:0007669"/>
    <property type="project" value="UniProtKB-UniRule"/>
</dbReference>
<keyword evidence="10" id="KW-0735">Signal-anchor</keyword>
<dbReference type="NCBIfam" id="TIGR01352">
    <property type="entry name" value="tonB_Cterm"/>
    <property type="match status" value="1"/>
</dbReference>
<dbReference type="OrthoDB" id="1685233at2"/>
<feature type="compositionally biased region" description="Low complexity" evidence="11">
    <location>
        <begin position="205"/>
        <end position="219"/>
    </location>
</feature>
<feature type="compositionally biased region" description="Pro residues" evidence="11">
    <location>
        <begin position="145"/>
        <end position="188"/>
    </location>
</feature>
<dbReference type="InterPro" id="IPR051045">
    <property type="entry name" value="TonB-dependent_transducer"/>
</dbReference>
<evidence type="ECO:0000256" key="5">
    <source>
        <dbReference type="ARBA" id="ARBA00022519"/>
    </source>
</evidence>
<dbReference type="RefSeq" id="WP_150063367.1">
    <property type="nucleotide sequence ID" value="NZ_JACHII010000015.1"/>
</dbReference>
<keyword evidence="8" id="KW-1133">Transmembrane helix</keyword>
<comment type="caution">
    <text evidence="13">The sequence shown here is derived from an EMBL/GenBank/DDBJ whole genome shotgun (WGS) entry which is preliminary data.</text>
</comment>
<comment type="function">
    <text evidence="10">Interacts with outer membrane receptor proteins that carry out high-affinity binding and energy dependent uptake into the periplasmic space of specific substrates. It could act to transduce energy from the cytoplasmic membrane to specific energy-requiring processes in the outer membrane, resulting in the release into the periplasm of ligands bound by these outer membrane proteins.</text>
</comment>
<protein>
    <recommendedName>
        <fullName evidence="10">Protein TonB</fullName>
    </recommendedName>
</protein>
<dbReference type="GO" id="GO:0015891">
    <property type="term" value="P:siderophore transport"/>
    <property type="evidence" value="ECO:0007669"/>
    <property type="project" value="InterPro"/>
</dbReference>
<comment type="similarity">
    <text evidence="2 10">Belongs to the TonB family.</text>
</comment>
<gene>
    <name evidence="13" type="ORF">F1188_15540</name>
</gene>
<feature type="compositionally biased region" description="Low complexity" evidence="11">
    <location>
        <begin position="98"/>
        <end position="110"/>
    </location>
</feature>
<name>A0A5M6I933_9PROT</name>
<keyword evidence="6" id="KW-0812">Transmembrane</keyword>
<dbReference type="GO" id="GO:0098797">
    <property type="term" value="C:plasma membrane protein complex"/>
    <property type="evidence" value="ECO:0007669"/>
    <property type="project" value="TreeGrafter"/>
</dbReference>
<dbReference type="GO" id="GO:0055085">
    <property type="term" value="P:transmembrane transport"/>
    <property type="evidence" value="ECO:0007669"/>
    <property type="project" value="InterPro"/>
</dbReference>
<dbReference type="Proteomes" id="UP000324065">
    <property type="component" value="Unassembled WGS sequence"/>
</dbReference>
<dbReference type="EMBL" id="VWPJ01000017">
    <property type="protein sequence ID" value="KAA5604457.1"/>
    <property type="molecule type" value="Genomic_DNA"/>
</dbReference>
<dbReference type="InterPro" id="IPR006260">
    <property type="entry name" value="TonB/TolA_C"/>
</dbReference>
<accession>A0A5M6I933</accession>
<feature type="compositionally biased region" description="Acidic residues" evidence="11">
    <location>
        <begin position="116"/>
        <end position="128"/>
    </location>
</feature>
<dbReference type="GO" id="GO:0031992">
    <property type="term" value="F:energy transducer activity"/>
    <property type="evidence" value="ECO:0007669"/>
    <property type="project" value="InterPro"/>
</dbReference>
<evidence type="ECO:0000256" key="1">
    <source>
        <dbReference type="ARBA" id="ARBA00004383"/>
    </source>
</evidence>